<sequence length="92" mass="10468">MKAKNRFLAQKMIYSRLVNGYEKANDFDDEDYDDGDDDDDDDRNGFDPITTDEACFLTYLNAPRGISENFQIPTNSNSKFSSDVKQIIVIVG</sequence>
<comment type="caution">
    <text evidence="2">The sequence shown here is derived from an EMBL/GenBank/DDBJ whole genome shotgun (WGS) entry which is preliminary data.</text>
</comment>
<dbReference type="Proteomes" id="UP000616769">
    <property type="component" value="Unassembled WGS sequence"/>
</dbReference>
<dbReference type="EMBL" id="JXLN01010235">
    <property type="protein sequence ID" value="KPM05367.1"/>
    <property type="molecule type" value="Genomic_DNA"/>
</dbReference>
<evidence type="ECO:0000256" key="1">
    <source>
        <dbReference type="SAM" id="MobiDB-lite"/>
    </source>
</evidence>
<dbReference type="VEuPathDB" id="VectorBase:SSCA003940"/>
<protein>
    <submittedName>
        <fullName evidence="2">Uncharacterized protein</fullName>
    </submittedName>
</protein>
<evidence type="ECO:0000313" key="3">
    <source>
        <dbReference type="Proteomes" id="UP000616769"/>
    </source>
</evidence>
<gene>
    <name evidence="2" type="ORF">QR98_0038290</name>
</gene>
<accession>A0A132A2X8</accession>
<feature type="region of interest" description="Disordered" evidence="1">
    <location>
        <begin position="25"/>
        <end position="49"/>
    </location>
</feature>
<evidence type="ECO:0000313" key="2">
    <source>
        <dbReference type="EMBL" id="KPM05367.1"/>
    </source>
</evidence>
<dbReference type="AlphaFoldDB" id="A0A132A2X8"/>
<reference evidence="2 3" key="1">
    <citation type="journal article" date="2015" name="Parasit. Vectors">
        <title>Draft genome of the scabies mite.</title>
        <authorList>
            <person name="Rider S.D.Jr."/>
            <person name="Morgan M.S."/>
            <person name="Arlian L.G."/>
        </authorList>
    </citation>
    <scope>NUCLEOTIDE SEQUENCE [LARGE SCALE GENOMIC DNA]</scope>
    <source>
        <strain evidence="2">Arlian Lab</strain>
    </source>
</reference>
<organism evidence="2 3">
    <name type="scientific">Sarcoptes scabiei</name>
    <name type="common">Itch mite</name>
    <name type="synonym">Acarus scabiei</name>
    <dbReference type="NCBI Taxonomy" id="52283"/>
    <lineage>
        <taxon>Eukaryota</taxon>
        <taxon>Metazoa</taxon>
        <taxon>Ecdysozoa</taxon>
        <taxon>Arthropoda</taxon>
        <taxon>Chelicerata</taxon>
        <taxon>Arachnida</taxon>
        <taxon>Acari</taxon>
        <taxon>Acariformes</taxon>
        <taxon>Sarcoptiformes</taxon>
        <taxon>Astigmata</taxon>
        <taxon>Psoroptidia</taxon>
        <taxon>Sarcoptoidea</taxon>
        <taxon>Sarcoptidae</taxon>
        <taxon>Sarcoptinae</taxon>
        <taxon>Sarcoptes</taxon>
    </lineage>
</organism>
<proteinExistence type="predicted"/>
<feature type="compositionally biased region" description="Acidic residues" evidence="1">
    <location>
        <begin position="27"/>
        <end position="42"/>
    </location>
</feature>
<name>A0A132A2X8_SARSC</name>